<proteinExistence type="predicted"/>
<keyword evidence="1" id="KW-0472">Membrane</keyword>
<sequence>MEYYDQSRPAGFAGPSVAPFNPEDEKKQVWAKLQALRNGYMEDMMELYGMLTSQSYQSVLRNRGSVDPLKDVVLPFCINVAGSVISPGLIFLCAFLFKLMMEWLRSHGRTSDADSGGQPLPQADAAHDVEMGLS</sequence>
<dbReference type="EMBL" id="CM026421">
    <property type="protein sequence ID" value="KAG0591796.1"/>
    <property type="molecule type" value="Genomic_DNA"/>
</dbReference>
<protein>
    <submittedName>
        <fullName evidence="2">Uncharacterized protein</fullName>
    </submittedName>
</protein>
<name>A0A8T0J955_CERPU</name>
<evidence type="ECO:0000313" key="3">
    <source>
        <dbReference type="Proteomes" id="UP000822688"/>
    </source>
</evidence>
<organism evidence="2 3">
    <name type="scientific">Ceratodon purpureus</name>
    <name type="common">Fire moss</name>
    <name type="synonym">Dicranum purpureum</name>
    <dbReference type="NCBI Taxonomy" id="3225"/>
    <lineage>
        <taxon>Eukaryota</taxon>
        <taxon>Viridiplantae</taxon>
        <taxon>Streptophyta</taxon>
        <taxon>Embryophyta</taxon>
        <taxon>Bryophyta</taxon>
        <taxon>Bryophytina</taxon>
        <taxon>Bryopsida</taxon>
        <taxon>Dicranidae</taxon>
        <taxon>Pseudoditrichales</taxon>
        <taxon>Ditrichaceae</taxon>
        <taxon>Ceratodon</taxon>
    </lineage>
</organism>
<keyword evidence="1" id="KW-0812">Transmembrane</keyword>
<evidence type="ECO:0000256" key="1">
    <source>
        <dbReference type="SAM" id="Phobius"/>
    </source>
</evidence>
<keyword evidence="1" id="KW-1133">Transmembrane helix</keyword>
<evidence type="ECO:0000313" key="2">
    <source>
        <dbReference type="EMBL" id="KAG0591796.1"/>
    </source>
</evidence>
<gene>
    <name evidence="2" type="ORF">KC19_1G202700</name>
</gene>
<keyword evidence="3" id="KW-1185">Reference proteome</keyword>
<reference evidence="2" key="1">
    <citation type="submission" date="2020-06" db="EMBL/GenBank/DDBJ databases">
        <title>WGS assembly of Ceratodon purpureus strain R40.</title>
        <authorList>
            <person name="Carey S.B."/>
            <person name="Jenkins J."/>
            <person name="Shu S."/>
            <person name="Lovell J.T."/>
            <person name="Sreedasyam A."/>
            <person name="Maumus F."/>
            <person name="Tiley G.P."/>
            <person name="Fernandez-Pozo N."/>
            <person name="Barry K."/>
            <person name="Chen C."/>
            <person name="Wang M."/>
            <person name="Lipzen A."/>
            <person name="Daum C."/>
            <person name="Saski C.A."/>
            <person name="Payton A.C."/>
            <person name="Mcbreen J.C."/>
            <person name="Conrad R.E."/>
            <person name="Kollar L.M."/>
            <person name="Olsson S."/>
            <person name="Huttunen S."/>
            <person name="Landis J.B."/>
            <person name="Wickett N.J."/>
            <person name="Johnson M.G."/>
            <person name="Rensing S.A."/>
            <person name="Grimwood J."/>
            <person name="Schmutz J."/>
            <person name="Mcdaniel S.F."/>
        </authorList>
    </citation>
    <scope>NUCLEOTIDE SEQUENCE</scope>
    <source>
        <strain evidence="2">R40</strain>
    </source>
</reference>
<accession>A0A8T0J955</accession>
<dbReference type="AlphaFoldDB" id="A0A8T0J955"/>
<dbReference type="Proteomes" id="UP000822688">
    <property type="component" value="Chromosome 1"/>
</dbReference>
<comment type="caution">
    <text evidence="2">The sequence shown here is derived from an EMBL/GenBank/DDBJ whole genome shotgun (WGS) entry which is preliminary data.</text>
</comment>
<feature type="transmembrane region" description="Helical" evidence="1">
    <location>
        <begin position="72"/>
        <end position="97"/>
    </location>
</feature>